<gene>
    <name evidence="1" type="ORF">AC578_1564</name>
</gene>
<dbReference type="Proteomes" id="UP000070133">
    <property type="component" value="Unassembled WGS sequence"/>
</dbReference>
<protein>
    <submittedName>
        <fullName evidence="1">Uncharacterized protein</fullName>
    </submittedName>
</protein>
<organism evidence="1 2">
    <name type="scientific">Pseudocercospora eumusae</name>
    <dbReference type="NCBI Taxonomy" id="321146"/>
    <lineage>
        <taxon>Eukaryota</taxon>
        <taxon>Fungi</taxon>
        <taxon>Dikarya</taxon>
        <taxon>Ascomycota</taxon>
        <taxon>Pezizomycotina</taxon>
        <taxon>Dothideomycetes</taxon>
        <taxon>Dothideomycetidae</taxon>
        <taxon>Mycosphaerellales</taxon>
        <taxon>Mycosphaerellaceae</taxon>
        <taxon>Pseudocercospora</taxon>
    </lineage>
</organism>
<dbReference type="AlphaFoldDB" id="A0A139HLW4"/>
<proteinExistence type="predicted"/>
<keyword evidence="2" id="KW-1185">Reference proteome</keyword>
<name>A0A139HLW4_9PEZI</name>
<accession>A0A139HLW4</accession>
<comment type="caution">
    <text evidence="1">The sequence shown here is derived from an EMBL/GenBank/DDBJ whole genome shotgun (WGS) entry which is preliminary data.</text>
</comment>
<dbReference type="EMBL" id="LFZN01000030">
    <property type="protein sequence ID" value="KXT03468.1"/>
    <property type="molecule type" value="Genomic_DNA"/>
</dbReference>
<sequence length="83" mass="7781">MLPREGGSDSLVQESWRASEVGEIFLEEGAGDGFLESDAFCDGGFGGGGGGAGAGVGGVAAADAGSGAFGDAGLAFAEGCGFG</sequence>
<evidence type="ECO:0000313" key="2">
    <source>
        <dbReference type="Proteomes" id="UP000070133"/>
    </source>
</evidence>
<evidence type="ECO:0000313" key="1">
    <source>
        <dbReference type="EMBL" id="KXT03468.1"/>
    </source>
</evidence>
<reference evidence="1 2" key="1">
    <citation type="submission" date="2015-07" db="EMBL/GenBank/DDBJ databases">
        <title>Comparative genomics of the Sigatoka disease complex on banana suggests a link between parallel evolutionary changes in Pseudocercospora fijiensis and Pseudocercospora eumusae and increased virulence on the banana host.</title>
        <authorList>
            <person name="Chang T.-C."/>
            <person name="Salvucci A."/>
            <person name="Crous P.W."/>
            <person name="Stergiopoulos I."/>
        </authorList>
    </citation>
    <scope>NUCLEOTIDE SEQUENCE [LARGE SCALE GENOMIC DNA]</scope>
    <source>
        <strain evidence="1 2">CBS 114824</strain>
    </source>
</reference>